<dbReference type="GO" id="GO:0043683">
    <property type="term" value="P:type IV pilus assembly"/>
    <property type="evidence" value="ECO:0007669"/>
    <property type="project" value="InterPro"/>
</dbReference>
<protein>
    <submittedName>
        <fullName evidence="1">Pilus assembly protein PilE</fullName>
    </submittedName>
</protein>
<dbReference type="InterPro" id="IPR031982">
    <property type="entry name" value="PilE-like"/>
</dbReference>
<proteinExistence type="predicted"/>
<gene>
    <name evidence="1" type="ORF">D9K80_06620</name>
</gene>
<dbReference type="Proteomes" id="UP000267166">
    <property type="component" value="Unassembled WGS sequence"/>
</dbReference>
<name>A0A498CZ20_9GAMM</name>
<evidence type="ECO:0000313" key="1">
    <source>
        <dbReference type="EMBL" id="RLL36060.1"/>
    </source>
</evidence>
<evidence type="ECO:0000313" key="2">
    <source>
        <dbReference type="Proteomes" id="UP000267166"/>
    </source>
</evidence>
<dbReference type="Gene3D" id="3.30.700.10">
    <property type="entry name" value="Glycoprotein, Type 4 Pilin"/>
    <property type="match status" value="1"/>
</dbReference>
<dbReference type="EMBL" id="RCHD01000012">
    <property type="protein sequence ID" value="RLL36060.1"/>
    <property type="molecule type" value="Genomic_DNA"/>
</dbReference>
<dbReference type="AlphaFoldDB" id="A0A498CZ20"/>
<reference evidence="1 2" key="1">
    <citation type="submission" date="2018-09" db="EMBL/GenBank/DDBJ databases">
        <title>The draft genome of Acinetobacter sp. strains.</title>
        <authorList>
            <person name="Qin J."/>
            <person name="Feng Y."/>
            <person name="Zong Z."/>
        </authorList>
    </citation>
    <scope>NUCLEOTIDE SEQUENCE [LARGE SCALE GENOMIC DNA]</scope>
    <source>
        <strain evidence="1 2">WCHAc060003</strain>
    </source>
</reference>
<sequence>MIVVAIIGVLAAIAYPSYSEYKIRTQRVDAQSEMLFIAQRMEAYKVANGTFKEATIALLYGGAVIPKSGTALYAVEFASAPTATSWTLIAKPISGKQQQGNGWLCLNDQGQRAWAKGVTNCNSLSATSKWDDR</sequence>
<comment type="caution">
    <text evidence="1">The sequence shown here is derived from an EMBL/GenBank/DDBJ whole genome shotgun (WGS) entry which is preliminary data.</text>
</comment>
<dbReference type="InterPro" id="IPR045584">
    <property type="entry name" value="Pilin-like"/>
</dbReference>
<accession>A0A498CZ20</accession>
<dbReference type="Pfam" id="PF16732">
    <property type="entry name" value="ComP_DUS"/>
    <property type="match status" value="1"/>
</dbReference>
<organism evidence="1 2">
    <name type="scientific">Acinetobacter cumulans</name>
    <dbReference type="NCBI Taxonomy" id="2136182"/>
    <lineage>
        <taxon>Bacteria</taxon>
        <taxon>Pseudomonadati</taxon>
        <taxon>Pseudomonadota</taxon>
        <taxon>Gammaproteobacteria</taxon>
        <taxon>Moraxellales</taxon>
        <taxon>Moraxellaceae</taxon>
        <taxon>Acinetobacter</taxon>
    </lineage>
</organism>
<dbReference type="SUPFAM" id="SSF54523">
    <property type="entry name" value="Pili subunits"/>
    <property type="match status" value="1"/>
</dbReference>